<name>A0A2L1C9J1_METMI</name>
<dbReference type="GeneID" id="36101700"/>
<proteinExistence type="predicted"/>
<dbReference type="EMBL" id="CP026606">
    <property type="protein sequence ID" value="AVB76025.1"/>
    <property type="molecule type" value="Genomic_DNA"/>
</dbReference>
<protein>
    <submittedName>
        <fullName evidence="1">Uncharacterized protein</fullName>
    </submittedName>
</protein>
<dbReference type="RefSeq" id="WP_211286626.1">
    <property type="nucleotide sequence ID" value="NZ_CP026606.1"/>
</dbReference>
<dbReference type="InterPro" id="IPR013783">
    <property type="entry name" value="Ig-like_fold"/>
</dbReference>
<dbReference type="AlphaFoldDB" id="A0A2L1C9J1"/>
<dbReference type="KEGG" id="mmad:MMJJ_06090"/>
<gene>
    <name evidence="1" type="ORF">MMJJ_06090</name>
</gene>
<sequence length="484" mass="52171">MDTLEIQLAEIDNGSVLENITLTETDGYFGNSTYVFAQGEYEVKIYANDSFGHVNSSETVYFMVDWTAPEVSIETPVNDSIINIANPQLNFTIIDNVCESVICNITVNGITVNSSEVNTSETLLFGLTLAEGENNITVTAIDDVENIGESTTTVIVDTTAPQIVFNNVLPVYGYNSSILNVTVIDNTSVIVTAVILPIMPPIDTINLTNDSGYFENNTYEFSEGPNMVTITATDAAGNVNTNNTMIFVDITNPEFEIGTANVSASKDLTISVYANDTWTGVIANISVIDAVTGELIDSKINSSFGSYNVTLTVLNDGIYNVTANATDMAGNENVTEPITVTVDTTNPTVVINNGFGPYNYNSSILNVTVSDFTPVTVIANIDDEINVTLENVSGFFGNSSFEFVEGFHNVTIVTTDLAGNVNSSENVTFRVDLTDPVITVNTVEGEYFNNGSDVLNFTVDEDYIDSVTAFNGSTEITQLHNKTT</sequence>
<dbReference type="Proteomes" id="UP000239462">
    <property type="component" value="Chromosome"/>
</dbReference>
<reference evidence="2" key="1">
    <citation type="journal article" date="2018" name="Genome Announc.">
        <title>Complete Genome Sequence of the Methanococcus maripaludis Type Strain JJ (DSM 2067), a Model for Selenoprotein Synthesis in Archaea.</title>
        <authorList>
            <person name="Poehlein A."/>
            <person name="Heym D."/>
            <person name="Quitzke V."/>
            <person name="Fersch J."/>
            <person name="Daniel R."/>
            <person name="Rother M."/>
        </authorList>
    </citation>
    <scope>NUCLEOTIDE SEQUENCE [LARGE SCALE GENOMIC DNA]</scope>
    <source>
        <strain evidence="2">DSM 2067</strain>
    </source>
</reference>
<evidence type="ECO:0000313" key="1">
    <source>
        <dbReference type="EMBL" id="AVB76025.1"/>
    </source>
</evidence>
<accession>A0A2L1C9J1</accession>
<organism evidence="1 2">
    <name type="scientific">Methanococcus maripaludis</name>
    <name type="common">Methanococcus deltae</name>
    <dbReference type="NCBI Taxonomy" id="39152"/>
    <lineage>
        <taxon>Archaea</taxon>
        <taxon>Methanobacteriati</taxon>
        <taxon>Methanobacteriota</taxon>
        <taxon>Methanomada group</taxon>
        <taxon>Methanococci</taxon>
        <taxon>Methanococcales</taxon>
        <taxon>Methanococcaceae</taxon>
        <taxon>Methanococcus</taxon>
    </lineage>
</organism>
<evidence type="ECO:0000313" key="2">
    <source>
        <dbReference type="Proteomes" id="UP000239462"/>
    </source>
</evidence>
<dbReference type="Gene3D" id="2.60.40.10">
    <property type="entry name" value="Immunoglobulins"/>
    <property type="match status" value="2"/>
</dbReference>